<dbReference type="GO" id="GO:0055085">
    <property type="term" value="P:transmembrane transport"/>
    <property type="evidence" value="ECO:0007669"/>
    <property type="project" value="InterPro"/>
</dbReference>
<proteinExistence type="inferred from homology"/>
<evidence type="ECO:0000256" key="1">
    <source>
        <dbReference type="ARBA" id="ARBA00009023"/>
    </source>
</evidence>
<accession>A0A1I2WLW6</accession>
<dbReference type="PIRSF" id="PIRSF006470">
    <property type="entry name" value="DctB"/>
    <property type="match status" value="1"/>
</dbReference>
<evidence type="ECO:0000313" key="5">
    <source>
        <dbReference type="Proteomes" id="UP000199337"/>
    </source>
</evidence>
<dbReference type="PANTHER" id="PTHR33376">
    <property type="match status" value="1"/>
</dbReference>
<evidence type="ECO:0000256" key="2">
    <source>
        <dbReference type="ARBA" id="ARBA00022448"/>
    </source>
</evidence>
<organism evidence="4 5">
    <name type="scientific">Desulfotruncus arcticus DSM 17038</name>
    <dbReference type="NCBI Taxonomy" id="1121424"/>
    <lineage>
        <taxon>Bacteria</taxon>
        <taxon>Bacillati</taxon>
        <taxon>Bacillota</taxon>
        <taxon>Clostridia</taxon>
        <taxon>Eubacteriales</taxon>
        <taxon>Desulfallaceae</taxon>
        <taxon>Desulfotruncus</taxon>
    </lineage>
</organism>
<sequence length="341" mass="37800">MRKFRFLLIGLGLFISLIMAGCGGKQEASSSDKAVAPEKIVAKFSHVTATGTPKGLAAEKFADLVKEKTNGQVEIEVFPSGQLFGDKDEFEALQANNVQFIAPSAGKLISFDPRFQIGDMPFLFKNNQGASKFWDSEKGQELLQSLESQGMIGLTAWPNGMRQIMNSKKEIKSPEDLKGLKFRIPAGGVLVDIFQTLGAGTSSIAFSEVYPALQQKVVDGTIASFDNIENEKYEEVLKYLTIANMNSLAYVVIVNKEFWDGLPADTREIVKECMTEATAYERELADQLDEESLAKLKQKINVYELTEQDHQAFVKSMEPVWAKYESVVGKDLIDAVVELNR</sequence>
<name>A0A1I2WLW6_9FIRM</name>
<dbReference type="NCBIfam" id="NF037995">
    <property type="entry name" value="TRAP_S1"/>
    <property type="match status" value="1"/>
</dbReference>
<dbReference type="CDD" id="cd13674">
    <property type="entry name" value="PBP2_TRAP_SBP_like_1"/>
    <property type="match status" value="1"/>
</dbReference>
<dbReference type="RefSeq" id="WP_092472768.1">
    <property type="nucleotide sequence ID" value="NZ_FOOX01000014.1"/>
</dbReference>
<comment type="similarity">
    <text evidence="1">Belongs to the bacterial solute-binding protein 7 family.</text>
</comment>
<gene>
    <name evidence="4" type="ORF">SAMN05660649_03535</name>
</gene>
<reference evidence="5" key="1">
    <citation type="submission" date="2016-10" db="EMBL/GenBank/DDBJ databases">
        <authorList>
            <person name="Varghese N."/>
            <person name="Submissions S."/>
        </authorList>
    </citation>
    <scope>NUCLEOTIDE SEQUENCE [LARGE SCALE GENOMIC DNA]</scope>
    <source>
        <strain evidence="5">DSM 17038</strain>
    </source>
</reference>
<dbReference type="PANTHER" id="PTHR33376:SF7">
    <property type="entry name" value="C4-DICARBOXYLATE-BINDING PROTEIN DCTB"/>
    <property type="match status" value="1"/>
</dbReference>
<dbReference type="PROSITE" id="PS51257">
    <property type="entry name" value="PROKAR_LIPOPROTEIN"/>
    <property type="match status" value="1"/>
</dbReference>
<evidence type="ECO:0000313" key="4">
    <source>
        <dbReference type="EMBL" id="SFH02338.1"/>
    </source>
</evidence>
<evidence type="ECO:0000256" key="3">
    <source>
        <dbReference type="ARBA" id="ARBA00022729"/>
    </source>
</evidence>
<dbReference type="InterPro" id="IPR004682">
    <property type="entry name" value="TRAP_DctP"/>
</dbReference>
<dbReference type="GO" id="GO:0030288">
    <property type="term" value="C:outer membrane-bounded periplasmic space"/>
    <property type="evidence" value="ECO:0007669"/>
    <property type="project" value="InterPro"/>
</dbReference>
<keyword evidence="3" id="KW-0732">Signal</keyword>
<protein>
    <submittedName>
        <fullName evidence="4">C4-dicarboxylate-binding protein DctP</fullName>
    </submittedName>
</protein>
<dbReference type="Proteomes" id="UP000199337">
    <property type="component" value="Unassembled WGS sequence"/>
</dbReference>
<dbReference type="NCBIfam" id="TIGR00787">
    <property type="entry name" value="dctP"/>
    <property type="match status" value="1"/>
</dbReference>
<keyword evidence="5" id="KW-1185">Reference proteome</keyword>
<dbReference type="OrthoDB" id="9815946at2"/>
<dbReference type="AlphaFoldDB" id="A0A1I2WLW6"/>
<dbReference type="EMBL" id="FOOX01000014">
    <property type="protein sequence ID" value="SFH02338.1"/>
    <property type="molecule type" value="Genomic_DNA"/>
</dbReference>
<dbReference type="Pfam" id="PF03480">
    <property type="entry name" value="DctP"/>
    <property type="match status" value="1"/>
</dbReference>
<dbReference type="Gene3D" id="3.40.190.170">
    <property type="entry name" value="Bacterial extracellular solute-binding protein, family 7"/>
    <property type="match status" value="1"/>
</dbReference>
<dbReference type="SUPFAM" id="SSF53850">
    <property type="entry name" value="Periplasmic binding protein-like II"/>
    <property type="match status" value="1"/>
</dbReference>
<keyword evidence="2" id="KW-0813">Transport</keyword>
<dbReference type="InterPro" id="IPR018389">
    <property type="entry name" value="DctP_fam"/>
</dbReference>
<dbReference type="STRING" id="341036.SAMN05660649_03535"/>
<dbReference type="InterPro" id="IPR038404">
    <property type="entry name" value="TRAP_DctP_sf"/>
</dbReference>